<gene>
    <name evidence="4" type="ORF">CTAYLR_010110</name>
</gene>
<feature type="compositionally biased region" description="Basic and acidic residues" evidence="3">
    <location>
        <begin position="170"/>
        <end position="197"/>
    </location>
</feature>
<evidence type="ECO:0008006" key="6">
    <source>
        <dbReference type="Google" id="ProtNLM"/>
    </source>
</evidence>
<sequence>MATWETRPLAMVDALWDGCAESTCGAVEAAVASGVDTGSIPVLTHGAYSRGGVGPRTLVRWVGMVQDMGNPEMFLSVVGGQCTLYRDWVAGEPEPGEYVDGDDGKRLLGQRLLIYGVATPGETEWARVRVSGQNQQSLRHAPRDTTPEEAAASRSFLAIKRLRDDDEEELKTNEEETERSRARNEEETDAREMPKLRAKRDDEAVDCVIRFYGAETPLLNQIVEVVGVVGSDEAIAPPVEGQPRDEFDNALWDPPLSMVARIHALCWRRLDDWFPLAAPLAPPDSQGDERWEAMRSRALAYLTQAFYGDAATAEYILLALLAKPIGRSNDRERCVGSFTLDLVVPDARRVPVSKRLASTLAPLFPRCALVRASNARVPTRENERLTTSDIQLVDGTCVVLDFNLKAVPVHLELLIADPKVVLYDYGLGHEARLPFDAPLLVVTQNRRGTGADCPVAPFFQQQQQQQQSDDDAPLPDPDLVDDDLRAYLAAARHHSVDIDDDLAQTLQDHFVNSRQRGEIPGNEADQRLTIWISLCRLDAKSRGLPVASAANWAHCAKLERIRLIRYDSLKRRAGL</sequence>
<evidence type="ECO:0000256" key="3">
    <source>
        <dbReference type="SAM" id="MobiDB-lite"/>
    </source>
</evidence>
<evidence type="ECO:0000256" key="1">
    <source>
        <dbReference type="ARBA" id="ARBA00004123"/>
    </source>
</evidence>
<dbReference type="PANTHER" id="PTHR13489:SF0">
    <property type="entry name" value="MINI-CHROMOSOME MAINTENANCE COMPLEX-BINDING PROTEIN"/>
    <property type="match status" value="1"/>
</dbReference>
<dbReference type="GO" id="GO:0003682">
    <property type="term" value="F:chromatin binding"/>
    <property type="evidence" value="ECO:0007669"/>
    <property type="project" value="TreeGrafter"/>
</dbReference>
<reference evidence="4" key="1">
    <citation type="submission" date="2023-01" db="EMBL/GenBank/DDBJ databases">
        <title>Metagenome sequencing of chrysophaentin producing Chrysophaeum taylorii.</title>
        <authorList>
            <person name="Davison J."/>
            <person name="Bewley C."/>
        </authorList>
    </citation>
    <scope>NUCLEOTIDE SEQUENCE</scope>
    <source>
        <strain evidence="4">NIES-1699</strain>
    </source>
</reference>
<comment type="caution">
    <text evidence="4">The sequence shown here is derived from an EMBL/GenBank/DDBJ whole genome shotgun (WGS) entry which is preliminary data.</text>
</comment>
<evidence type="ECO:0000313" key="5">
    <source>
        <dbReference type="Proteomes" id="UP001230188"/>
    </source>
</evidence>
<keyword evidence="5" id="KW-1185">Reference proteome</keyword>
<dbReference type="Pfam" id="PF09739">
    <property type="entry name" value="MCM_bind"/>
    <property type="match status" value="1"/>
</dbReference>
<name>A0AAD7XJI4_9STRA</name>
<feature type="region of interest" description="Disordered" evidence="3">
    <location>
        <begin position="130"/>
        <end position="197"/>
    </location>
</feature>
<proteinExistence type="predicted"/>
<evidence type="ECO:0000256" key="2">
    <source>
        <dbReference type="ARBA" id="ARBA00023242"/>
    </source>
</evidence>
<dbReference type="Proteomes" id="UP001230188">
    <property type="component" value="Unassembled WGS sequence"/>
</dbReference>
<keyword evidence="2" id="KW-0539">Nucleus</keyword>
<accession>A0AAD7XJI4</accession>
<organism evidence="4 5">
    <name type="scientific">Chrysophaeum taylorii</name>
    <dbReference type="NCBI Taxonomy" id="2483200"/>
    <lineage>
        <taxon>Eukaryota</taxon>
        <taxon>Sar</taxon>
        <taxon>Stramenopiles</taxon>
        <taxon>Ochrophyta</taxon>
        <taxon>Pelagophyceae</taxon>
        <taxon>Pelagomonadales</taxon>
        <taxon>Pelagomonadaceae</taxon>
        <taxon>Chrysophaeum</taxon>
    </lineage>
</organism>
<dbReference type="PANTHER" id="PTHR13489">
    <property type="entry name" value="MINI-CHROMOSOME MAINTENANCE COMPLEX-BINDING PROTEIN"/>
    <property type="match status" value="1"/>
</dbReference>
<protein>
    <recommendedName>
        <fullName evidence="6">Mini-chromosome maintenance complex-binding protein</fullName>
    </recommendedName>
</protein>
<dbReference type="GO" id="GO:0005634">
    <property type="term" value="C:nucleus"/>
    <property type="evidence" value="ECO:0007669"/>
    <property type="project" value="UniProtKB-SubCell"/>
</dbReference>
<evidence type="ECO:0000313" key="4">
    <source>
        <dbReference type="EMBL" id="KAJ8598470.1"/>
    </source>
</evidence>
<comment type="subcellular location">
    <subcellularLocation>
        <location evidence="1">Nucleus</location>
    </subcellularLocation>
</comment>
<dbReference type="EMBL" id="JAQMWT010000672">
    <property type="protein sequence ID" value="KAJ8598470.1"/>
    <property type="molecule type" value="Genomic_DNA"/>
</dbReference>
<dbReference type="GO" id="GO:0006261">
    <property type="term" value="P:DNA-templated DNA replication"/>
    <property type="evidence" value="ECO:0007669"/>
    <property type="project" value="TreeGrafter"/>
</dbReference>
<dbReference type="AlphaFoldDB" id="A0AAD7XJI4"/>
<dbReference type="InterPro" id="IPR019140">
    <property type="entry name" value="MCM_complex-bd"/>
</dbReference>